<dbReference type="InterPro" id="IPR008275">
    <property type="entry name" value="CoA_E_activase_dom"/>
</dbReference>
<evidence type="ECO:0000259" key="6">
    <source>
        <dbReference type="Pfam" id="PF09989"/>
    </source>
</evidence>
<dbReference type="Pfam" id="PF09989">
    <property type="entry name" value="DUF2229"/>
    <property type="match status" value="1"/>
</dbReference>
<proteinExistence type="predicted"/>
<keyword evidence="4" id="KW-0411">Iron-sulfur</keyword>
<reference evidence="7 8" key="1">
    <citation type="submission" date="2016-10" db="EMBL/GenBank/DDBJ databases">
        <authorList>
            <person name="Varghese N."/>
            <person name="Submissions S."/>
        </authorList>
    </citation>
    <scope>NUCLEOTIDE SEQUENCE [LARGE SCALE GENOMIC DNA]</scope>
    <source>
        <strain evidence="7 8">WCC6</strain>
    </source>
</reference>
<sequence>MSTYRVGLDIGSTTCKIVVLDNHSHVVFSRYKRHQANVAGVLREELKTLRSQIGGASLKLKITGSVGMGVAEKFQIPFEQEVIAATKFVKAKYPDVATLIDIGGEDAKIVYIKKDGSCDLRMNGNCAGGTGAFLDQMAVLLGIPIEQLNGLAEKAQHVHYIASRCGVFAKTDIQNLLAKNVSREDIAISIFHAVAVQVISTLSHGCTIEPKILLCGGPLTFMPALRKALMDCLQIPYVNFVVPENANLIPAYGTALSAADAPVITFDKLVEKLESAPKVAVRSDDILPPIFQSPEDYAAWKKAKEADAIQLTPLTAETDGIYVGIDSGSTTTKLVVTDDQDRILFTHYGPNSGNPIGAVQEAFEAFYAECLKVGANPRILGSCSTGYGEDLIKAAFDLKTGIIETIAHYLAARKIHQDVSFILDIGGQDMKAIFVDHGVLNRMELNESCSSGCGTFLETFAKGLNYSVSDFAKLACEAKEPCDLGTRCTVFMNSKVKQSLREGVTIGDISAGLAYSVIKNCLYKVLKLQNTHDLGNDIVLQGGTMKNDAVVRAFELLTGTTVHRSNIPEIMGAYGCALFARSRAEGEATLDDMIHVANYTDSQLQCHGCENNCLIKKYNFSNGSVYYSGNKCEKFFTNNGEEHKPGENIYDYKYKLLFDRPVKEDAQRIIGIPRCLNIYEDYPFWHALFTTCGLKVQLSDPSTFKNYEGGIHDVMSDNICFPAKLVHGHINNLIRKRVNRIFMPYVIYERQDDKRQLNSYNCPVVSGYSDVIKSVVDTEIPIDSPPINFQDESLLKKQIRKYLSYIGFDRFTADKALKAALKAQEEYGRAIKAKNEEILQKSRANKQLTILLAGRPYHTDPLIQHKLSESIAAMGINVINEDLVRDDSSITIDDSYLVRQWAYINRISKAADWVARQDNSVHFMEMTSFGCGPDAFLQDEVRGILQRHGKALTLLKIDDVSNIGSLKLRVRSVVESIRYNRDAKFAATPFEQPPRFEKSMKDYTILAPFFTPFISPLIPSVLKNLGYHVETLPESTVQSADLGLKFANNEVCYPATLVVGDFIRALQSGKYDPSHTAVAITQTGGQCRASNYFGLIKHALISAGFKNTPVLSLATSKNIQNDQPGFELNWLKIARITVSTVLFSDCLAKFFNASVVRETVKGKAAELKEKYLELAKKEIEANSPGGLQKLLKEAAAEFNALAKPDVHLPQVGIVGEIYLKFNAFAHKNITGWLMDHSIEVMPPLLTPFFMQAFVNRITNRKFGLERHHMPNLIVDALYMWVSKQVKKFNEIGEEFQYFTPIEDIFDLANDGKSIINMAAQFGEGWLLPAEVVNFAKHGIENVISLQPFGCIANHIISKGIEKKIKSLYPHMNLLSLDFDSGVSDVNVTNRLLLFVENIRTSAAPVPAAKPKKKENFFDENLAKREIMI</sequence>
<dbReference type="InterPro" id="IPR002731">
    <property type="entry name" value="ATPase_BadF"/>
</dbReference>
<evidence type="ECO:0000256" key="3">
    <source>
        <dbReference type="ARBA" id="ARBA00023004"/>
    </source>
</evidence>
<dbReference type="Pfam" id="PF01869">
    <property type="entry name" value="BcrAD_BadFG"/>
    <property type="match status" value="2"/>
</dbReference>
<dbReference type="RefSeq" id="WP_074705039.1">
    <property type="nucleotide sequence ID" value="NZ_CALAKB010000006.1"/>
</dbReference>
<dbReference type="InterPro" id="IPR043129">
    <property type="entry name" value="ATPase_NBD"/>
</dbReference>
<feature type="domain" description="ATPase BadF/BadG/BcrA/BcrD type" evidence="5">
    <location>
        <begin position="6"/>
        <end position="258"/>
    </location>
</feature>
<dbReference type="SUPFAM" id="SSF53067">
    <property type="entry name" value="Actin-like ATPase domain"/>
    <property type="match status" value="2"/>
</dbReference>
<evidence type="ECO:0000256" key="4">
    <source>
        <dbReference type="ARBA" id="ARBA00023014"/>
    </source>
</evidence>
<gene>
    <name evidence="7" type="ORF">SAMN05216495_10410</name>
</gene>
<organism evidence="7 8">
    <name type="scientific">Acidaminococcus fermentans</name>
    <dbReference type="NCBI Taxonomy" id="905"/>
    <lineage>
        <taxon>Bacteria</taxon>
        <taxon>Bacillati</taxon>
        <taxon>Bacillota</taxon>
        <taxon>Negativicutes</taxon>
        <taxon>Acidaminococcales</taxon>
        <taxon>Acidaminococcaceae</taxon>
        <taxon>Acidaminococcus</taxon>
    </lineage>
</organism>
<comment type="cofactor">
    <cofactor evidence="1">
        <name>[4Fe-4S] cluster</name>
        <dbReference type="ChEBI" id="CHEBI:49883"/>
    </cofactor>
</comment>
<feature type="domain" description="DUF2229" evidence="6">
    <location>
        <begin position="670"/>
        <end position="883"/>
    </location>
</feature>
<dbReference type="CDD" id="cd24035">
    <property type="entry name" value="ASKHA_NBD_O66634-like_rpt2"/>
    <property type="match status" value="1"/>
</dbReference>
<accession>A0A1H2VDR9</accession>
<feature type="domain" description="ATPase BadF/BadG/BcrA/BcrD type" evidence="5">
    <location>
        <begin position="323"/>
        <end position="580"/>
    </location>
</feature>
<protein>
    <submittedName>
        <fullName evidence="7">CoA-substrate-specific enzyme activase, putative</fullName>
    </submittedName>
</protein>
<evidence type="ECO:0000313" key="7">
    <source>
        <dbReference type="EMBL" id="SDW66442.1"/>
    </source>
</evidence>
<keyword evidence="3" id="KW-0408">Iron</keyword>
<dbReference type="PANTHER" id="PTHR32329">
    <property type="entry name" value="BIFUNCTIONAL PROTEIN [INCLUDES 2-HYDROXYACYL-COA DEHYDRATASE (N-TER) AND ITS ACTIVATOR DOMAIN (C_TERM)-RELATED"/>
    <property type="match status" value="1"/>
</dbReference>
<name>A0A1H2VDR9_ACIFE</name>
<dbReference type="Proteomes" id="UP000182379">
    <property type="component" value="Unassembled WGS sequence"/>
</dbReference>
<comment type="caution">
    <text evidence="7">The sequence shown here is derived from an EMBL/GenBank/DDBJ whole genome shotgun (WGS) entry which is preliminary data.</text>
</comment>
<evidence type="ECO:0000256" key="1">
    <source>
        <dbReference type="ARBA" id="ARBA00001966"/>
    </source>
</evidence>
<evidence type="ECO:0000259" key="5">
    <source>
        <dbReference type="Pfam" id="PF01869"/>
    </source>
</evidence>
<dbReference type="InterPro" id="IPR051805">
    <property type="entry name" value="Dehydratase_Activator_Redct"/>
</dbReference>
<dbReference type="CDD" id="cd24034">
    <property type="entry name" value="ASKHA_NBD_O66634-like_rpt1"/>
    <property type="match status" value="1"/>
</dbReference>
<evidence type="ECO:0000313" key="8">
    <source>
        <dbReference type="Proteomes" id="UP000182379"/>
    </source>
</evidence>
<dbReference type="GO" id="GO:0051536">
    <property type="term" value="F:iron-sulfur cluster binding"/>
    <property type="evidence" value="ECO:0007669"/>
    <property type="project" value="UniProtKB-KW"/>
</dbReference>
<dbReference type="Gene3D" id="3.30.420.40">
    <property type="match status" value="4"/>
</dbReference>
<dbReference type="PANTHER" id="PTHR32329:SF4">
    <property type="entry name" value="ACTIVATOR OF 2-HYDROXYACYL-COA DEHYDRATASE"/>
    <property type="match status" value="1"/>
</dbReference>
<keyword evidence="2" id="KW-0479">Metal-binding</keyword>
<dbReference type="GO" id="GO:0046872">
    <property type="term" value="F:metal ion binding"/>
    <property type="evidence" value="ECO:0007669"/>
    <property type="project" value="UniProtKB-KW"/>
</dbReference>
<dbReference type="NCBIfam" id="TIGR00241">
    <property type="entry name" value="CoA_E_activ"/>
    <property type="match status" value="1"/>
</dbReference>
<dbReference type="EMBL" id="FNOP01000004">
    <property type="protein sequence ID" value="SDW66442.1"/>
    <property type="molecule type" value="Genomic_DNA"/>
</dbReference>
<evidence type="ECO:0000256" key="2">
    <source>
        <dbReference type="ARBA" id="ARBA00022723"/>
    </source>
</evidence>
<dbReference type="InterPro" id="IPR018709">
    <property type="entry name" value="CoA_activase_DUF2229"/>
</dbReference>